<evidence type="ECO:0008006" key="2">
    <source>
        <dbReference type="Google" id="ProtNLM"/>
    </source>
</evidence>
<accession>A0A382M5E4</accession>
<dbReference type="Gene3D" id="3.80.30.30">
    <property type="match status" value="1"/>
</dbReference>
<protein>
    <recommendedName>
        <fullName evidence="2">DNA photolyase</fullName>
    </recommendedName>
</protein>
<proteinExistence type="predicted"/>
<dbReference type="AlphaFoldDB" id="A0A382M5E4"/>
<name>A0A382M5E4_9ZZZZ</name>
<dbReference type="EMBL" id="UINC01091267">
    <property type="protein sequence ID" value="SVC43900.1"/>
    <property type="molecule type" value="Genomic_DNA"/>
</dbReference>
<feature type="non-terminal residue" evidence="1">
    <location>
        <position position="1"/>
    </location>
</feature>
<reference evidence="1" key="1">
    <citation type="submission" date="2018-05" db="EMBL/GenBank/DDBJ databases">
        <authorList>
            <person name="Lanie J.A."/>
            <person name="Ng W.-L."/>
            <person name="Kazmierczak K.M."/>
            <person name="Andrzejewski T.M."/>
            <person name="Davidsen T.M."/>
            <person name="Wayne K.J."/>
            <person name="Tettelin H."/>
            <person name="Glass J.I."/>
            <person name="Rusch D."/>
            <person name="Podicherti R."/>
            <person name="Tsui H.-C.T."/>
            <person name="Winkler M.E."/>
        </authorList>
    </citation>
    <scope>NUCLEOTIDE SEQUENCE</scope>
</reference>
<organism evidence="1">
    <name type="scientific">marine metagenome</name>
    <dbReference type="NCBI Taxonomy" id="408172"/>
    <lineage>
        <taxon>unclassified sequences</taxon>
        <taxon>metagenomes</taxon>
        <taxon>ecological metagenomes</taxon>
    </lineage>
</organism>
<gene>
    <name evidence="1" type="ORF">METZ01_LOCUS296754</name>
</gene>
<feature type="non-terminal residue" evidence="1">
    <location>
        <position position="254"/>
    </location>
</feature>
<sequence length="254" mass="28792">MGRSTNTTKYSERFALFAEEKLYSSLDPTLKKNISKIGVKHRLTFQELRQITEIAADLQMWEEPGLPEQWYELEETLEGNGKPIKKILFRKLKDKWHTLKNSRTVYQSKQTPSRTSVSSGKKVTVQNSDNTVFGWCPVASEKTVCCNLRTIDAVQGCSFGCSYCSIQSFYDSQQIPVDNNLHEKLQSIVLDPQKRYHIGSGQSSDSLLLGNKNGVLDAQFDFARKNPNIALELKTKSKNVTCLLETDVPKNVFV</sequence>
<evidence type="ECO:0000313" key="1">
    <source>
        <dbReference type="EMBL" id="SVC43900.1"/>
    </source>
</evidence>